<name>A0A485L9Y5_9STRA</name>
<evidence type="ECO:0000313" key="2">
    <source>
        <dbReference type="EMBL" id="VFT94785.1"/>
    </source>
</evidence>
<reference evidence="2 3" key="1">
    <citation type="submission" date="2019-03" db="EMBL/GenBank/DDBJ databases">
        <authorList>
            <person name="Gaulin E."/>
            <person name="Dumas B."/>
        </authorList>
    </citation>
    <scope>NUCLEOTIDE SEQUENCE [LARGE SCALE GENOMIC DNA]</scope>
    <source>
        <strain evidence="2">CBS 568.67</strain>
    </source>
</reference>
<dbReference type="Proteomes" id="UP000332933">
    <property type="component" value="Unassembled WGS sequence"/>
</dbReference>
<reference evidence="1" key="2">
    <citation type="submission" date="2019-06" db="EMBL/GenBank/DDBJ databases">
        <title>Genomics analysis of Aphanomyces spp. identifies a new class of oomycete effector associated with host adaptation.</title>
        <authorList>
            <person name="Gaulin E."/>
        </authorList>
    </citation>
    <scope>NUCLEOTIDE SEQUENCE</scope>
    <source>
        <strain evidence="1">CBS 578.67</strain>
    </source>
</reference>
<gene>
    <name evidence="2" type="primary">Aste57867_18046</name>
    <name evidence="1" type="ORF">As57867_017984</name>
    <name evidence="2" type="ORF">ASTE57867_18046</name>
</gene>
<proteinExistence type="predicted"/>
<keyword evidence="3" id="KW-1185">Reference proteome</keyword>
<sequence length="172" mass="19511">MAPLKLQGKPAIFIDYLDKSNLSHVGLKNPRANFETITGYSENDILFAIAAVDLYLCNRAPNLYSNHKALELLLMGTASRWGTHLTDRSLLEVVRKLSKTLRGYKLPAAISAALDKLDFIIKNFSTDSICDSHHALHPEDWDLLTDVDGMSFHYLIKREKALDYLIYLVQFK</sequence>
<evidence type="ECO:0000313" key="1">
    <source>
        <dbReference type="EMBL" id="KAF0690559.1"/>
    </source>
</evidence>
<dbReference type="EMBL" id="CAADRA010006393">
    <property type="protein sequence ID" value="VFT94785.1"/>
    <property type="molecule type" value="Genomic_DNA"/>
</dbReference>
<protein>
    <submittedName>
        <fullName evidence="2">Aste57867_18046 protein</fullName>
    </submittedName>
</protein>
<accession>A0A485L9Y5</accession>
<dbReference type="AlphaFoldDB" id="A0A485L9Y5"/>
<dbReference type="EMBL" id="VJMH01006372">
    <property type="protein sequence ID" value="KAF0690559.1"/>
    <property type="molecule type" value="Genomic_DNA"/>
</dbReference>
<evidence type="ECO:0000313" key="3">
    <source>
        <dbReference type="Proteomes" id="UP000332933"/>
    </source>
</evidence>
<organism evidence="2 3">
    <name type="scientific">Aphanomyces stellatus</name>
    <dbReference type="NCBI Taxonomy" id="120398"/>
    <lineage>
        <taxon>Eukaryota</taxon>
        <taxon>Sar</taxon>
        <taxon>Stramenopiles</taxon>
        <taxon>Oomycota</taxon>
        <taxon>Saprolegniomycetes</taxon>
        <taxon>Saprolegniales</taxon>
        <taxon>Verrucalvaceae</taxon>
        <taxon>Aphanomyces</taxon>
    </lineage>
</organism>